<accession>J3NED8</accession>
<evidence type="ECO:0000256" key="1">
    <source>
        <dbReference type="SAM" id="MobiDB-lite"/>
    </source>
</evidence>
<reference evidence="2" key="1">
    <citation type="journal article" date="2013" name="Nat. Commun.">
        <title>Whole-genome sequencing of Oryza brachyantha reveals mechanisms underlying Oryza genome evolution.</title>
        <authorList>
            <person name="Chen J."/>
            <person name="Huang Q."/>
            <person name="Gao D."/>
            <person name="Wang J."/>
            <person name="Lang Y."/>
            <person name="Liu T."/>
            <person name="Li B."/>
            <person name="Bai Z."/>
            <person name="Luis Goicoechea J."/>
            <person name="Liang C."/>
            <person name="Chen C."/>
            <person name="Zhang W."/>
            <person name="Sun S."/>
            <person name="Liao Y."/>
            <person name="Zhang X."/>
            <person name="Yang L."/>
            <person name="Song C."/>
            <person name="Wang M."/>
            <person name="Shi J."/>
            <person name="Liu G."/>
            <person name="Liu J."/>
            <person name="Zhou H."/>
            <person name="Zhou W."/>
            <person name="Yu Q."/>
            <person name="An N."/>
            <person name="Chen Y."/>
            <person name="Cai Q."/>
            <person name="Wang B."/>
            <person name="Liu B."/>
            <person name="Min J."/>
            <person name="Huang Y."/>
            <person name="Wu H."/>
            <person name="Li Z."/>
            <person name="Zhang Y."/>
            <person name="Yin Y."/>
            <person name="Song W."/>
            <person name="Jiang J."/>
            <person name="Jackson S.A."/>
            <person name="Wing R.A."/>
            <person name="Wang J."/>
            <person name="Chen M."/>
        </authorList>
    </citation>
    <scope>NUCLEOTIDE SEQUENCE [LARGE SCALE GENOMIC DNA]</scope>
    <source>
        <strain evidence="2">cv. IRGC 101232</strain>
    </source>
</reference>
<dbReference type="Proteomes" id="UP000006038">
    <property type="component" value="Chromosome 12"/>
</dbReference>
<dbReference type="EnsemblPlants" id="OB12G23460.1">
    <property type="protein sequence ID" value="OB12G23460.1"/>
    <property type="gene ID" value="OB12G23460"/>
</dbReference>
<protein>
    <submittedName>
        <fullName evidence="2">Uncharacterized protein</fullName>
    </submittedName>
</protein>
<dbReference type="AlphaFoldDB" id="J3NED8"/>
<dbReference type="OMA" id="HEHSWIA"/>
<keyword evidence="3" id="KW-1185">Reference proteome</keyword>
<evidence type="ECO:0000313" key="2">
    <source>
        <dbReference type="EnsemblPlants" id="OB12G23460.1"/>
    </source>
</evidence>
<organism evidence="2">
    <name type="scientific">Oryza brachyantha</name>
    <name type="common">malo sina</name>
    <dbReference type="NCBI Taxonomy" id="4533"/>
    <lineage>
        <taxon>Eukaryota</taxon>
        <taxon>Viridiplantae</taxon>
        <taxon>Streptophyta</taxon>
        <taxon>Embryophyta</taxon>
        <taxon>Tracheophyta</taxon>
        <taxon>Spermatophyta</taxon>
        <taxon>Magnoliopsida</taxon>
        <taxon>Liliopsida</taxon>
        <taxon>Poales</taxon>
        <taxon>Poaceae</taxon>
        <taxon>BOP clade</taxon>
        <taxon>Oryzoideae</taxon>
        <taxon>Oryzeae</taxon>
        <taxon>Oryzinae</taxon>
        <taxon>Oryza</taxon>
    </lineage>
</organism>
<reference evidence="2" key="2">
    <citation type="submission" date="2013-04" db="UniProtKB">
        <authorList>
            <consortium name="EnsemblPlants"/>
        </authorList>
    </citation>
    <scope>IDENTIFICATION</scope>
</reference>
<feature type="region of interest" description="Disordered" evidence="1">
    <location>
        <begin position="30"/>
        <end position="49"/>
    </location>
</feature>
<proteinExistence type="predicted"/>
<dbReference type="Gramene" id="OB12G23460.1">
    <property type="protein sequence ID" value="OB12G23460.1"/>
    <property type="gene ID" value="OB12G23460"/>
</dbReference>
<sequence length="95" mass="9895">MAGYEGGEGGFRRPDIFDSMETMSELGFFAGSDVDDNEDGGGGSSKAMWDSLISEAGGGGRRGAAGPAAAATTLLQQVRSHYDPSFMRALIKLDN</sequence>
<name>J3NED8_ORYBR</name>
<evidence type="ECO:0000313" key="3">
    <source>
        <dbReference type="Proteomes" id="UP000006038"/>
    </source>
</evidence>
<dbReference type="HOGENOM" id="CLU_197043_0_0_1"/>